<proteinExistence type="inferred from homology"/>
<evidence type="ECO:0000256" key="5">
    <source>
        <dbReference type="ARBA" id="ARBA00038398"/>
    </source>
</evidence>
<feature type="modified residue" description="N6-(pyridoxal phosphate)lysine" evidence="7">
    <location>
        <position position="194"/>
    </location>
</feature>
<dbReference type="GO" id="GO:0000271">
    <property type="term" value="P:polysaccharide biosynthetic process"/>
    <property type="evidence" value="ECO:0007669"/>
    <property type="project" value="TreeGrafter"/>
</dbReference>
<comment type="similarity">
    <text evidence="5">Belongs to the DegT/DnrJ/EryC1 family. L-glutamine:2-deoxy-scyllo-inosose/scyllo-inosose aminotransferase subfamily.</text>
</comment>
<dbReference type="Gene3D" id="3.40.640.10">
    <property type="entry name" value="Type I PLP-dependent aspartate aminotransferase-like (Major domain)"/>
    <property type="match status" value="1"/>
</dbReference>
<evidence type="ECO:0000256" key="4">
    <source>
        <dbReference type="ARBA" id="ARBA00022898"/>
    </source>
</evidence>
<dbReference type="RefSeq" id="WP_152775699.1">
    <property type="nucleotide sequence ID" value="NZ_VJZC01000399.1"/>
</dbReference>
<evidence type="ECO:0000256" key="2">
    <source>
        <dbReference type="ARBA" id="ARBA00022576"/>
    </source>
</evidence>
<evidence type="ECO:0000256" key="3">
    <source>
        <dbReference type="ARBA" id="ARBA00022679"/>
    </source>
</evidence>
<dbReference type="Proteomes" id="UP000400924">
    <property type="component" value="Unassembled WGS sequence"/>
</dbReference>
<protein>
    <submittedName>
        <fullName evidence="8">DegT/DnrJ/EryC1/StrS family aminotransferase</fullName>
    </submittedName>
</protein>
<dbReference type="EMBL" id="VJZC01000399">
    <property type="protein sequence ID" value="MPY62327.1"/>
    <property type="molecule type" value="Genomic_DNA"/>
</dbReference>
<dbReference type="AlphaFoldDB" id="A0A5N8XSF5"/>
<accession>A0A5N8XSF5</accession>
<dbReference type="GO" id="GO:0030170">
    <property type="term" value="F:pyridoxal phosphate binding"/>
    <property type="evidence" value="ECO:0007669"/>
    <property type="project" value="TreeGrafter"/>
</dbReference>
<dbReference type="InterPro" id="IPR015422">
    <property type="entry name" value="PyrdxlP-dep_Trfase_small"/>
</dbReference>
<organism evidence="8 9">
    <name type="scientific">Streptomyces spongiae</name>
    <dbReference type="NCBI Taxonomy" id="565072"/>
    <lineage>
        <taxon>Bacteria</taxon>
        <taxon>Bacillati</taxon>
        <taxon>Actinomycetota</taxon>
        <taxon>Actinomycetes</taxon>
        <taxon>Kitasatosporales</taxon>
        <taxon>Streptomycetaceae</taxon>
        <taxon>Streptomyces</taxon>
    </lineage>
</organism>
<feature type="active site" description="Proton acceptor" evidence="6">
    <location>
        <position position="194"/>
    </location>
</feature>
<dbReference type="InterPro" id="IPR015421">
    <property type="entry name" value="PyrdxlP-dep_Trfase_major"/>
</dbReference>
<dbReference type="PANTHER" id="PTHR30244:SF34">
    <property type="entry name" value="DTDP-4-AMINO-4,6-DIDEOXYGALACTOSE TRANSAMINASE"/>
    <property type="match status" value="1"/>
</dbReference>
<keyword evidence="9" id="KW-1185">Reference proteome</keyword>
<reference evidence="8 9" key="1">
    <citation type="submission" date="2019-07" db="EMBL/GenBank/DDBJ databases">
        <title>New species of Amycolatopsis and Streptomyces.</title>
        <authorList>
            <person name="Duangmal K."/>
            <person name="Teo W.F.A."/>
            <person name="Lipun K."/>
        </authorList>
    </citation>
    <scope>NUCLEOTIDE SEQUENCE [LARGE SCALE GENOMIC DNA]</scope>
    <source>
        <strain evidence="8 9">NBRC 106415</strain>
    </source>
</reference>
<dbReference type="CDD" id="cd00616">
    <property type="entry name" value="AHBA_syn"/>
    <property type="match status" value="1"/>
</dbReference>
<comment type="cofactor">
    <cofactor evidence="1">
        <name>pyridoxal 5'-phosphate</name>
        <dbReference type="ChEBI" id="CHEBI:597326"/>
    </cofactor>
</comment>
<sequence length="400" mass="42851">MLALNGGPKVRTHSFPRWPEYDETESLALARALQQGEWGRHGGKEVQAFEREFAELHQAPAALAVTNGSHALELALELAGIEPGDEVIVPAYTFVATSTAVQRRGGVPVPVDVTPDTFCLDPAALDAAVTDRTRAVIPVHIGGHVADMDAITAWAGVCGVTVIQDAAQAHGATWHGKGLGTLGSVATFSFQSTKVLTAGEGGALLLPDEDTYENAWIRHNCGRTRQLHLATASSNFRISELTAALLRAQLARFNDQNARRAARYTELAAALREIPGIRLQGRDPRCTSTPHYMTTFILDQDELGGLDRDTVTLALLMEGIPAFGSHPPLYRTDAFWTGATEGTQPEDMAERCPHAERVGRDGVLIPHQALLGTRQDVDDVATAVAKVLAELPRTGTTPAA</sequence>
<dbReference type="InterPro" id="IPR000653">
    <property type="entry name" value="DegT/StrS_aminotransferase"/>
</dbReference>
<gene>
    <name evidence="8" type="ORF">FNH08_35835</name>
</gene>
<dbReference type="PIRSF" id="PIRSF000390">
    <property type="entry name" value="PLP_StrS"/>
    <property type="match status" value="1"/>
</dbReference>
<keyword evidence="3 8" id="KW-0808">Transferase</keyword>
<dbReference type="PANTHER" id="PTHR30244">
    <property type="entry name" value="TRANSAMINASE"/>
    <property type="match status" value="1"/>
</dbReference>
<evidence type="ECO:0000256" key="6">
    <source>
        <dbReference type="PIRSR" id="PIRSR000390-1"/>
    </source>
</evidence>
<name>A0A5N8XSF5_9ACTN</name>
<dbReference type="Gene3D" id="3.90.1150.10">
    <property type="entry name" value="Aspartate Aminotransferase, domain 1"/>
    <property type="match status" value="1"/>
</dbReference>
<evidence type="ECO:0000256" key="7">
    <source>
        <dbReference type="PIRSR" id="PIRSR000390-2"/>
    </source>
</evidence>
<dbReference type="SUPFAM" id="SSF53383">
    <property type="entry name" value="PLP-dependent transferases"/>
    <property type="match status" value="1"/>
</dbReference>
<dbReference type="Pfam" id="PF01041">
    <property type="entry name" value="DegT_DnrJ_EryC1"/>
    <property type="match status" value="1"/>
</dbReference>
<evidence type="ECO:0000256" key="1">
    <source>
        <dbReference type="ARBA" id="ARBA00001933"/>
    </source>
</evidence>
<keyword evidence="2 8" id="KW-0032">Aminotransferase</keyword>
<evidence type="ECO:0000313" key="9">
    <source>
        <dbReference type="Proteomes" id="UP000400924"/>
    </source>
</evidence>
<dbReference type="OrthoDB" id="9804264at2"/>
<dbReference type="InterPro" id="IPR015424">
    <property type="entry name" value="PyrdxlP-dep_Trfase"/>
</dbReference>
<comment type="caution">
    <text evidence="8">The sequence shown here is derived from an EMBL/GenBank/DDBJ whole genome shotgun (WGS) entry which is preliminary data.</text>
</comment>
<evidence type="ECO:0000313" key="8">
    <source>
        <dbReference type="EMBL" id="MPY62327.1"/>
    </source>
</evidence>
<dbReference type="GO" id="GO:0008483">
    <property type="term" value="F:transaminase activity"/>
    <property type="evidence" value="ECO:0007669"/>
    <property type="project" value="UniProtKB-KW"/>
</dbReference>
<keyword evidence="4 7" id="KW-0663">Pyridoxal phosphate</keyword>